<sequence length="326" mass="38178">MEDKLVNNLIENLIKIKENQLNSNKITEEKCLKDLEDLDVENIFKDYIDEILKDTFKIYKNNMYQIAMEQRIETDEFIARNEQKWGKGFVASETLYVMVIEAAELYGDYLSKLNNPEDEKLKADKQYTYLTLKYIHGRVCQQYLEVLHLIKAGFADGAYARWRSIYELSIIANFIKKYGEKVAKAFFESQNTEDRYNWAKSADCFSNTSKKYINFNDIQNKCEFINNQWREQYKIANQVIHGSSQGTFNRLGMKNDSDIIAAGHSDYGIALPAMQAAISLNIITSQFLSIFSYSQVMIHIKTINKWVDLIRKYYTDIEKNIFQDNI</sequence>
<comment type="caution">
    <text evidence="1">The sequence shown here is derived from an EMBL/GenBank/DDBJ whole genome shotgun (WGS) entry which is preliminary data.</text>
</comment>
<evidence type="ECO:0000313" key="2">
    <source>
        <dbReference type="Proteomes" id="UP000724672"/>
    </source>
</evidence>
<dbReference type="InterPro" id="IPR043733">
    <property type="entry name" value="DUF5677"/>
</dbReference>
<reference evidence="1" key="1">
    <citation type="submission" date="2019-12" db="EMBL/GenBank/DDBJ databases">
        <title>Clostridiaceae gen. nov. sp. nov., isolated from sediment in Xinjiang, China.</title>
        <authorList>
            <person name="Zhang R."/>
        </authorList>
    </citation>
    <scope>NUCLEOTIDE SEQUENCE</scope>
    <source>
        <strain evidence="1">D2Q-11</strain>
    </source>
</reference>
<organism evidence="1 2">
    <name type="scientific">Anaeromonas frigoriresistens</name>
    <dbReference type="NCBI Taxonomy" id="2683708"/>
    <lineage>
        <taxon>Bacteria</taxon>
        <taxon>Bacillati</taxon>
        <taxon>Bacillota</taxon>
        <taxon>Tissierellia</taxon>
        <taxon>Tissierellales</taxon>
        <taxon>Thermohalobacteraceae</taxon>
        <taxon>Anaeromonas</taxon>
    </lineage>
</organism>
<evidence type="ECO:0000313" key="1">
    <source>
        <dbReference type="EMBL" id="MBS4539387.1"/>
    </source>
</evidence>
<protein>
    <submittedName>
        <fullName evidence="1">Uncharacterized protein</fullName>
    </submittedName>
</protein>
<dbReference type="Proteomes" id="UP000724672">
    <property type="component" value="Unassembled WGS sequence"/>
</dbReference>
<dbReference type="EMBL" id="WSFT01000049">
    <property type="protein sequence ID" value="MBS4539387.1"/>
    <property type="molecule type" value="Genomic_DNA"/>
</dbReference>
<proteinExistence type="predicted"/>
<name>A0A942V3R8_9FIRM</name>
<dbReference type="AlphaFoldDB" id="A0A942V3R8"/>
<dbReference type="RefSeq" id="WP_203367312.1">
    <property type="nucleotide sequence ID" value="NZ_WSFT01000049.1"/>
</dbReference>
<gene>
    <name evidence="1" type="ORF">GOQ27_13000</name>
</gene>
<keyword evidence="2" id="KW-1185">Reference proteome</keyword>
<dbReference type="Pfam" id="PF18928">
    <property type="entry name" value="DUF5677"/>
    <property type="match status" value="1"/>
</dbReference>
<accession>A0A942V3R8</accession>